<dbReference type="SUPFAM" id="SSF52540">
    <property type="entry name" value="P-loop containing nucleoside triphosphate hydrolases"/>
    <property type="match status" value="1"/>
</dbReference>
<dbReference type="CDD" id="cd00009">
    <property type="entry name" value="AAA"/>
    <property type="match status" value="1"/>
</dbReference>
<dbReference type="FunFam" id="3.40.50.300:FF:000006">
    <property type="entry name" value="DNA-binding transcriptional regulator NtrC"/>
    <property type="match status" value="1"/>
</dbReference>
<dbReference type="EMBL" id="LUTY01002530">
    <property type="protein sequence ID" value="OAD20163.1"/>
    <property type="molecule type" value="Genomic_DNA"/>
</dbReference>
<evidence type="ECO:0000313" key="9">
    <source>
        <dbReference type="EMBL" id="OAD20163.1"/>
    </source>
</evidence>
<dbReference type="GO" id="GO:0005524">
    <property type="term" value="F:ATP binding"/>
    <property type="evidence" value="ECO:0007669"/>
    <property type="project" value="UniProtKB-KW"/>
</dbReference>
<feature type="modified residue" description="4-aspartylphosphate" evidence="5">
    <location>
        <position position="55"/>
    </location>
</feature>
<dbReference type="Gene3D" id="1.10.10.60">
    <property type="entry name" value="Homeodomain-like"/>
    <property type="match status" value="1"/>
</dbReference>
<protein>
    <submittedName>
        <fullName evidence="9">Two component, sigma54 specific, transcriptional regulator, Fis family</fullName>
    </submittedName>
</protein>
<dbReference type="Pfam" id="PF00158">
    <property type="entry name" value="Sigma54_activat"/>
    <property type="match status" value="1"/>
</dbReference>
<dbReference type="SUPFAM" id="SSF52172">
    <property type="entry name" value="CheY-like"/>
    <property type="match status" value="1"/>
</dbReference>
<dbReference type="Gene3D" id="3.40.50.2300">
    <property type="match status" value="1"/>
</dbReference>
<dbReference type="Pfam" id="PF25601">
    <property type="entry name" value="AAA_lid_14"/>
    <property type="match status" value="1"/>
</dbReference>
<dbReference type="InterPro" id="IPR001789">
    <property type="entry name" value="Sig_transdc_resp-reg_receiver"/>
</dbReference>
<dbReference type="SUPFAM" id="SSF46689">
    <property type="entry name" value="Homeodomain-like"/>
    <property type="match status" value="1"/>
</dbReference>
<dbReference type="InterPro" id="IPR025943">
    <property type="entry name" value="Sigma_54_int_dom_ATP-bd_2"/>
</dbReference>
<dbReference type="Gene3D" id="1.10.8.60">
    <property type="match status" value="1"/>
</dbReference>
<dbReference type="Proteomes" id="UP000076962">
    <property type="component" value="Unassembled WGS sequence"/>
</dbReference>
<dbReference type="Gene3D" id="3.40.50.300">
    <property type="entry name" value="P-loop containing nucleotide triphosphate hydrolases"/>
    <property type="match status" value="1"/>
</dbReference>
<sequence>MTTTANILIIEDDALLNHMLLDNINKMGYKTEGVTTLKQAREYLSKHEPSLVILDGRLPDGDGMDLLRELNDICCSTILLTAYGSVKNAVEAMKAGAAEYLVKPIDLDELEMMVKRVLENAALRQDYPFYKNELKRNAQGKKLMIGHSPALQEVQKLIDAVAPTDMSVLIEGESGTGKELIANELHQRSERSNRNFVTLDCCTLQEKLFESELFGHERGAFTGADRQKKGLIEGAEGGTLFLDEIGEIEAPIQAKLLRVLETGQFRRLGGTKDLMADVRIIAATNRDLEQMSQTGTFRLDLYYRLSAFVVKSPPLRSRREDIPHLVEHFIKNHNFSRRINKTVTPAAMKALIAYDWPGNIRGLKNMIERAIILSGRRKAIRPEDLSFRSQSNSPQKGVQLSYEDEPSLEDIEKDYMQILLEKYSGHRAKIAGILGISERNTYRLLKKYAL</sequence>
<keyword evidence="5" id="KW-0597">Phosphoprotein</keyword>
<dbReference type="Pfam" id="PF02954">
    <property type="entry name" value="HTH_8"/>
    <property type="match status" value="1"/>
</dbReference>
<dbReference type="InterPro" id="IPR027417">
    <property type="entry name" value="P-loop_NTPase"/>
</dbReference>
<reference evidence="9 10" key="1">
    <citation type="submission" date="2016-05" db="EMBL/GenBank/DDBJ databases">
        <title>Single-cell genome of chain-forming Candidatus Thiomargarita nelsonii and comparison to other large sulfur-oxidizing bacteria.</title>
        <authorList>
            <person name="Winkel M."/>
            <person name="Salman V."/>
            <person name="Woyke T."/>
            <person name="Schulz-Vogt H."/>
            <person name="Richter M."/>
            <person name="Flood B."/>
            <person name="Bailey J."/>
            <person name="Amann R."/>
            <person name="Mussmann M."/>
        </authorList>
    </citation>
    <scope>NUCLEOTIDE SEQUENCE [LARGE SCALE GENOMIC DNA]</scope>
    <source>
        <strain evidence="9 10">THI036</strain>
    </source>
</reference>
<keyword evidence="1" id="KW-0547">Nucleotide-binding</keyword>
<dbReference type="InterPro" id="IPR003593">
    <property type="entry name" value="AAA+_ATPase"/>
</dbReference>
<dbReference type="PANTHER" id="PTHR32071">
    <property type="entry name" value="TRANSCRIPTIONAL REGULATORY PROTEIN"/>
    <property type="match status" value="1"/>
</dbReference>
<evidence type="ECO:0000256" key="2">
    <source>
        <dbReference type="ARBA" id="ARBA00022840"/>
    </source>
</evidence>
<keyword evidence="2" id="KW-0067">ATP-binding</keyword>
<dbReference type="PROSITE" id="PS50045">
    <property type="entry name" value="SIGMA54_INTERACT_4"/>
    <property type="match status" value="1"/>
</dbReference>
<dbReference type="GO" id="GO:0043565">
    <property type="term" value="F:sequence-specific DNA binding"/>
    <property type="evidence" value="ECO:0007669"/>
    <property type="project" value="InterPro"/>
</dbReference>
<feature type="domain" description="Response regulatory" evidence="8">
    <location>
        <begin position="6"/>
        <end position="118"/>
    </location>
</feature>
<keyword evidence="3" id="KW-0805">Transcription regulation</keyword>
<feature type="domain" description="Sigma-54 factor interaction" evidence="7">
    <location>
        <begin position="144"/>
        <end position="372"/>
    </location>
</feature>
<evidence type="ECO:0000259" key="8">
    <source>
        <dbReference type="PROSITE" id="PS50110"/>
    </source>
</evidence>
<feature type="compositionally biased region" description="Polar residues" evidence="6">
    <location>
        <begin position="387"/>
        <end position="398"/>
    </location>
</feature>
<dbReference type="AlphaFoldDB" id="A0A0A6NY09"/>
<dbReference type="PROSITE" id="PS50110">
    <property type="entry name" value="RESPONSE_REGULATORY"/>
    <property type="match status" value="1"/>
</dbReference>
<dbReference type="InterPro" id="IPR058031">
    <property type="entry name" value="AAA_lid_NorR"/>
</dbReference>
<dbReference type="SMART" id="SM00448">
    <property type="entry name" value="REC"/>
    <property type="match status" value="1"/>
</dbReference>
<dbReference type="InterPro" id="IPR002078">
    <property type="entry name" value="Sigma_54_int"/>
</dbReference>
<dbReference type="InterPro" id="IPR025662">
    <property type="entry name" value="Sigma_54_int_dom_ATP-bd_1"/>
</dbReference>
<dbReference type="InterPro" id="IPR009057">
    <property type="entry name" value="Homeodomain-like_sf"/>
</dbReference>
<dbReference type="SMART" id="SM00382">
    <property type="entry name" value="AAA"/>
    <property type="match status" value="1"/>
</dbReference>
<dbReference type="GO" id="GO:0006355">
    <property type="term" value="P:regulation of DNA-templated transcription"/>
    <property type="evidence" value="ECO:0007669"/>
    <property type="project" value="InterPro"/>
</dbReference>
<dbReference type="InterPro" id="IPR011006">
    <property type="entry name" value="CheY-like_superfamily"/>
</dbReference>
<dbReference type="PANTHER" id="PTHR32071:SF119">
    <property type="entry name" value="SIGMA L-DEPENDENT TRANSCRIPTIONAL REGULATOR YPLP-RELATED"/>
    <property type="match status" value="1"/>
</dbReference>
<keyword evidence="10" id="KW-1185">Reference proteome</keyword>
<proteinExistence type="predicted"/>
<evidence type="ECO:0000256" key="6">
    <source>
        <dbReference type="SAM" id="MobiDB-lite"/>
    </source>
</evidence>
<dbReference type="GO" id="GO:0000160">
    <property type="term" value="P:phosphorelay signal transduction system"/>
    <property type="evidence" value="ECO:0007669"/>
    <property type="project" value="InterPro"/>
</dbReference>
<dbReference type="PROSITE" id="PS00676">
    <property type="entry name" value="SIGMA54_INTERACT_2"/>
    <property type="match status" value="1"/>
</dbReference>
<evidence type="ECO:0000256" key="4">
    <source>
        <dbReference type="ARBA" id="ARBA00023163"/>
    </source>
</evidence>
<evidence type="ECO:0000259" key="7">
    <source>
        <dbReference type="PROSITE" id="PS50045"/>
    </source>
</evidence>
<evidence type="ECO:0000313" key="10">
    <source>
        <dbReference type="Proteomes" id="UP000076962"/>
    </source>
</evidence>
<name>A0A0A6NY09_9GAMM</name>
<accession>A0A0A6NY09</accession>
<comment type="caution">
    <text evidence="9">The sequence shown here is derived from an EMBL/GenBank/DDBJ whole genome shotgun (WGS) entry which is preliminary data.</text>
</comment>
<dbReference type="InterPro" id="IPR002197">
    <property type="entry name" value="HTH_Fis"/>
</dbReference>
<keyword evidence="4" id="KW-0804">Transcription</keyword>
<dbReference type="PATRIC" id="fig|1003181.4.peg.5484"/>
<evidence type="ECO:0000256" key="5">
    <source>
        <dbReference type="PROSITE-ProRule" id="PRU00169"/>
    </source>
</evidence>
<organism evidence="9 10">
    <name type="scientific">Candidatus Thiomargarita nelsonii</name>
    <dbReference type="NCBI Taxonomy" id="1003181"/>
    <lineage>
        <taxon>Bacteria</taxon>
        <taxon>Pseudomonadati</taxon>
        <taxon>Pseudomonadota</taxon>
        <taxon>Gammaproteobacteria</taxon>
        <taxon>Thiotrichales</taxon>
        <taxon>Thiotrichaceae</taxon>
        <taxon>Thiomargarita</taxon>
    </lineage>
</organism>
<feature type="region of interest" description="Disordered" evidence="6">
    <location>
        <begin position="384"/>
        <end position="403"/>
    </location>
</feature>
<dbReference type="PROSITE" id="PS00675">
    <property type="entry name" value="SIGMA54_INTERACT_1"/>
    <property type="match status" value="1"/>
</dbReference>
<evidence type="ECO:0000256" key="1">
    <source>
        <dbReference type="ARBA" id="ARBA00022741"/>
    </source>
</evidence>
<dbReference type="Pfam" id="PF00072">
    <property type="entry name" value="Response_reg"/>
    <property type="match status" value="1"/>
</dbReference>
<evidence type="ECO:0000256" key="3">
    <source>
        <dbReference type="ARBA" id="ARBA00023015"/>
    </source>
</evidence>
<gene>
    <name evidence="9" type="ORF">THIOM_004157</name>
</gene>